<evidence type="ECO:0000313" key="2">
    <source>
        <dbReference type="Proteomes" id="UP000664332"/>
    </source>
</evidence>
<dbReference type="AlphaFoldDB" id="A0A939IXG6"/>
<dbReference type="EMBL" id="JAFLEQ010000014">
    <property type="protein sequence ID" value="MBN9644450.1"/>
    <property type="molecule type" value="Genomic_DNA"/>
</dbReference>
<dbReference type="InterPro" id="IPR021456">
    <property type="entry name" value="DUF3107"/>
</dbReference>
<sequence>MDIKIGFTDNAREIALNVDEDRESLLARITAAVNDDEGVFELTDAKGTSIVAKNSKIAWIQLGSAAQGRVGFNIGG</sequence>
<organism evidence="1 2">
    <name type="scientific">Corynebacterium mendelii</name>
    <dbReference type="NCBI Taxonomy" id="2765362"/>
    <lineage>
        <taxon>Bacteria</taxon>
        <taxon>Bacillati</taxon>
        <taxon>Actinomycetota</taxon>
        <taxon>Actinomycetes</taxon>
        <taxon>Mycobacteriales</taxon>
        <taxon>Corynebacteriaceae</taxon>
        <taxon>Corynebacterium</taxon>
    </lineage>
</organism>
<protein>
    <submittedName>
        <fullName evidence="1">DUF3107 domain-containing protein</fullName>
    </submittedName>
</protein>
<proteinExistence type="predicted"/>
<reference evidence="1" key="1">
    <citation type="submission" date="2021-03" db="EMBL/GenBank/DDBJ databases">
        <authorList>
            <person name="Sun Q."/>
        </authorList>
    </citation>
    <scope>NUCLEOTIDE SEQUENCE</scope>
    <source>
        <strain evidence="1">CCM 8862</strain>
    </source>
</reference>
<keyword evidence="2" id="KW-1185">Reference proteome</keyword>
<name>A0A939IXG6_9CORY</name>
<accession>A0A939IXG6</accession>
<gene>
    <name evidence="1" type="ORF">JZY06_07475</name>
</gene>
<dbReference type="Pfam" id="PF11305">
    <property type="entry name" value="DUF3107"/>
    <property type="match status" value="1"/>
</dbReference>
<dbReference type="RefSeq" id="WP_207278940.1">
    <property type="nucleotide sequence ID" value="NZ_JAFLEQ010000014.1"/>
</dbReference>
<evidence type="ECO:0000313" key="1">
    <source>
        <dbReference type="EMBL" id="MBN9644450.1"/>
    </source>
</evidence>
<comment type="caution">
    <text evidence="1">The sequence shown here is derived from an EMBL/GenBank/DDBJ whole genome shotgun (WGS) entry which is preliminary data.</text>
</comment>
<dbReference type="Proteomes" id="UP000664332">
    <property type="component" value="Unassembled WGS sequence"/>
</dbReference>